<dbReference type="PANTHER" id="PTHR36337">
    <property type="entry name" value="OBSCURIN-LIKE PROTEIN"/>
    <property type="match status" value="1"/>
</dbReference>
<dbReference type="EMBL" id="SWLB01000008">
    <property type="protein sequence ID" value="KAF3336159.1"/>
    <property type="molecule type" value="Genomic_DNA"/>
</dbReference>
<dbReference type="Proteomes" id="UP000623129">
    <property type="component" value="Unassembled WGS sequence"/>
</dbReference>
<dbReference type="OrthoDB" id="18975at2759"/>
<evidence type="ECO:0000313" key="1">
    <source>
        <dbReference type="EMBL" id="KAF3336159.1"/>
    </source>
</evidence>
<evidence type="ECO:0008006" key="3">
    <source>
        <dbReference type="Google" id="ProtNLM"/>
    </source>
</evidence>
<gene>
    <name evidence="1" type="ORF">FCM35_KLT20666</name>
</gene>
<dbReference type="PANTHER" id="PTHR36337:SF1">
    <property type="entry name" value="OBSCURIN-LIKE PROTEIN"/>
    <property type="match status" value="1"/>
</dbReference>
<proteinExistence type="predicted"/>
<accession>A0A833R6I6</accession>
<protein>
    <recommendedName>
        <fullName evidence="3">ARM repeat superfamily protein</fullName>
    </recommendedName>
</protein>
<organism evidence="1 2">
    <name type="scientific">Carex littledalei</name>
    <dbReference type="NCBI Taxonomy" id="544730"/>
    <lineage>
        <taxon>Eukaryota</taxon>
        <taxon>Viridiplantae</taxon>
        <taxon>Streptophyta</taxon>
        <taxon>Embryophyta</taxon>
        <taxon>Tracheophyta</taxon>
        <taxon>Spermatophyta</taxon>
        <taxon>Magnoliopsida</taxon>
        <taxon>Liliopsida</taxon>
        <taxon>Poales</taxon>
        <taxon>Cyperaceae</taxon>
        <taxon>Cyperoideae</taxon>
        <taxon>Cariceae</taxon>
        <taxon>Carex</taxon>
        <taxon>Carex subgen. Euthyceras</taxon>
    </lineage>
</organism>
<keyword evidence="2" id="KW-1185">Reference proteome</keyword>
<dbReference type="AlphaFoldDB" id="A0A833R6I6"/>
<reference evidence="1" key="1">
    <citation type="submission" date="2020-01" db="EMBL/GenBank/DDBJ databases">
        <title>Genome sequence of Kobresia littledalei, the first chromosome-level genome in the family Cyperaceae.</title>
        <authorList>
            <person name="Qu G."/>
        </authorList>
    </citation>
    <scope>NUCLEOTIDE SEQUENCE</scope>
    <source>
        <strain evidence="1">C.B.Clarke</strain>
        <tissue evidence="1">Leaf</tissue>
    </source>
</reference>
<comment type="caution">
    <text evidence="1">The sequence shown here is derived from an EMBL/GenBank/DDBJ whole genome shotgun (WGS) entry which is preliminary data.</text>
</comment>
<evidence type="ECO:0000313" key="2">
    <source>
        <dbReference type="Proteomes" id="UP000623129"/>
    </source>
</evidence>
<name>A0A833R6I6_9POAL</name>
<sequence>MPFLLQDYLRASTSNFLPEALAGLGYALSRVPPGSPYFSRILSFLFTIWRHTAIASVENGIMVFKLVDWLVSGFIASGSVEKIRVFSSEITNPDKCSEKRYSEFALVMACCGTLRALKIGYSRYKFEFDPKIKDSVEIAIGVFAQYAVLGYGNGDMSLLIKCIALGLVRCGQIGFNPYIIKSLCIALTDEVFPLKSLIQSSLQNSNEEFLNKLKQHMEGVLFKEAGAVTGVLCNQYSVSDEPTKEFVETLIWDYSHELYSSLRCAILVHKGKSNSLLLNELERIAEAAFLMVVVIANEVSKSRLNPRPGGGAKPEVSVRMLEAFSCVEYLRRVRLPEYTDPVRRAVLTIQNDVALSFDFLGSMPSYDELTENIDLHDLGGDLYHWSKDDVQTARVLFYLRVIPTFVSIIPASLFAKKVASTMFLYMHHPNEKVARASHSILVSFISSSNQVDDEERLSLKEQLAFYYIQRALEAYPGVTPFEGVASGVVALVRNLPAGSPGTYHCVHSLVSKAKSLSDEATVRSPNLWKSWEESSEPCKKVVDLLLRLVSLVDIQVLPYLLRELAGLVSQLPKDGQDALLGEMYAHVAESDDVTRKPVLVSWLQSLSYLSSQPVSNPVPVSCL</sequence>